<keyword evidence="4" id="KW-0547">Nucleotide-binding</keyword>
<keyword evidence="4" id="KW-0378">Hydrolase</keyword>
<evidence type="ECO:0000259" key="3">
    <source>
        <dbReference type="PROSITE" id="PS51192"/>
    </source>
</evidence>
<proteinExistence type="predicted"/>
<dbReference type="PROSITE" id="PS51192">
    <property type="entry name" value="HELICASE_ATP_BIND_1"/>
    <property type="match status" value="1"/>
</dbReference>
<dbReference type="Proteomes" id="UP000565468">
    <property type="component" value="Unassembled WGS sequence"/>
</dbReference>
<dbReference type="Gene3D" id="3.40.50.300">
    <property type="entry name" value="P-loop containing nucleotide triphosphate hydrolases"/>
    <property type="match status" value="2"/>
</dbReference>
<dbReference type="GO" id="GO:0005829">
    <property type="term" value="C:cytosol"/>
    <property type="evidence" value="ECO:0007669"/>
    <property type="project" value="TreeGrafter"/>
</dbReference>
<accession>A0A848M0T2</accession>
<dbReference type="SUPFAM" id="SSF52540">
    <property type="entry name" value="P-loop containing nucleoside triphosphate hydrolases"/>
    <property type="match status" value="2"/>
</dbReference>
<dbReference type="InterPro" id="IPR003593">
    <property type="entry name" value="AAA+_ATPase"/>
</dbReference>
<protein>
    <submittedName>
        <fullName evidence="4">DEAD/DEAH box helicase family protein</fullName>
    </submittedName>
</protein>
<evidence type="ECO:0000256" key="2">
    <source>
        <dbReference type="SAM" id="Phobius"/>
    </source>
</evidence>
<dbReference type="AlphaFoldDB" id="A0A848M0T2"/>
<feature type="transmembrane region" description="Helical" evidence="2">
    <location>
        <begin position="692"/>
        <end position="715"/>
    </location>
</feature>
<keyword evidence="2" id="KW-0472">Membrane</keyword>
<keyword evidence="4" id="KW-0067">ATP-binding</keyword>
<feature type="transmembrane region" description="Helical" evidence="2">
    <location>
        <begin position="541"/>
        <end position="560"/>
    </location>
</feature>
<feature type="transmembrane region" description="Helical" evidence="2">
    <location>
        <begin position="721"/>
        <end position="741"/>
    </location>
</feature>
<dbReference type="PANTHER" id="PTHR47396">
    <property type="entry name" value="TYPE I RESTRICTION ENZYME ECOKI R PROTEIN"/>
    <property type="match status" value="1"/>
</dbReference>
<dbReference type="GO" id="GO:0005524">
    <property type="term" value="F:ATP binding"/>
    <property type="evidence" value="ECO:0007669"/>
    <property type="project" value="InterPro"/>
</dbReference>
<name>A0A848M0T2_PAELE</name>
<dbReference type="Pfam" id="PF04851">
    <property type="entry name" value="ResIII"/>
    <property type="match status" value="1"/>
</dbReference>
<organism evidence="4 5">
    <name type="scientific">Paenibacillus lemnae</name>
    <dbReference type="NCBI Taxonomy" id="1330551"/>
    <lineage>
        <taxon>Bacteria</taxon>
        <taxon>Bacillati</taxon>
        <taxon>Bacillota</taxon>
        <taxon>Bacilli</taxon>
        <taxon>Bacillales</taxon>
        <taxon>Paenibacillaceae</taxon>
        <taxon>Paenibacillus</taxon>
    </lineage>
</organism>
<reference evidence="4 5" key="1">
    <citation type="submission" date="2020-04" db="EMBL/GenBank/DDBJ databases">
        <title>Paenibacillus algicola sp. nov., a novel marine bacterium producing alginate lyase.</title>
        <authorList>
            <person name="Huang H."/>
        </authorList>
    </citation>
    <scope>NUCLEOTIDE SEQUENCE [LARGE SCALE GENOMIC DNA]</scope>
    <source>
        <strain evidence="4 5">L7-75</strain>
    </source>
</reference>
<feature type="domain" description="Helicase ATP-binding" evidence="3">
    <location>
        <begin position="25"/>
        <end position="218"/>
    </location>
</feature>
<evidence type="ECO:0000256" key="1">
    <source>
        <dbReference type="SAM" id="MobiDB-lite"/>
    </source>
</evidence>
<dbReference type="InterPro" id="IPR027417">
    <property type="entry name" value="P-loop_NTPase"/>
</dbReference>
<keyword evidence="2" id="KW-0812">Transmembrane</keyword>
<keyword evidence="2" id="KW-1133">Transmembrane helix</keyword>
<dbReference type="GO" id="GO:0004386">
    <property type="term" value="F:helicase activity"/>
    <property type="evidence" value="ECO:0007669"/>
    <property type="project" value="UniProtKB-KW"/>
</dbReference>
<sequence>MKHFPEGITFRYSWRSYQQRILDQLDDHLSNRHLHLVAPPGSGKTVLGLEVMLRLNRPAFIIAPTLTIKNQWADRFRELFLQTGQLPEWVSTDIKNPAFVTVTTYQALHSLYKTAEQPETDTELELTRETEEEDSGNMLDEEAVNGTREARRIQESIRSMSFQTLILDEAHHLRSSWWKSAMAFRAELQNPAIVALTATPPYDVHQGEWQRYMELCGPIDAEISVPELVRESELCPHQDYICLSLPNQEEFEPLRVFRQQTGTLRQELLQDEQLKKAIEEHPWIGRTETHTEDILTNPSYYSSMVIYLKAAAYPAWEQAAAVLGVSGSEVPELTDEWLEELLTGLLYRDEEADQRHHAYFDALRRRLRGIGAAEKKKVYLRSTPQFDKMLIQSASKLRSIRDIVSFEHSNLKEELRMVILTDYIRKESFPDATGKTKPLTRLGVVPIFETLRQGLPEEMPLAILTGSLAVFPRDCGALMEEAAARRGLSLEYKPLPFDDRYVSLDIRDSNRSGLVAVMTEVFAQGGFRVMVGTAALLGEGWDAPCINSLIMASYVGSFMLSNQMRGRAIRTQKENQDKTAAIWHLACVDTVLPEGGRDLEMLSRRFRALVGLAVDRNTIETGMRRMNILQDRYEHRDIESLNQETFLRACERHRLSQRWIDAIALHDHMTEELASDGERVPRPLYMQHTIRGLIYAGIVALILTAIEMFVSPGMIYGDMPILMKLAVSLIVGLIAGAGPLYKGIRLYMKHQSLESSMAEAGQVVYETLYGMKLLTPKPHKHRLQASMEAGMVVCRMEGGSTQEQLLFLDSLQQLVAPINNPRYLIYRESRAGLLTRRDYYAVPEAIDRRKEDAERFYALWIQRIGPAELIYTRTTEGRKMLLTARLKAMSASFVPKSERISAWR</sequence>
<comment type="caution">
    <text evidence="4">The sequence shown here is derived from an EMBL/GenBank/DDBJ whole genome shotgun (WGS) entry which is preliminary data.</text>
</comment>
<dbReference type="RefSeq" id="WP_169503070.1">
    <property type="nucleotide sequence ID" value="NZ_JABBPN010000001.1"/>
</dbReference>
<dbReference type="SMART" id="SM00487">
    <property type="entry name" value="DEXDc"/>
    <property type="match status" value="1"/>
</dbReference>
<feature type="region of interest" description="Disordered" evidence="1">
    <location>
        <begin position="118"/>
        <end position="138"/>
    </location>
</feature>
<dbReference type="InterPro" id="IPR006935">
    <property type="entry name" value="Helicase/UvrB_N"/>
</dbReference>
<evidence type="ECO:0000313" key="5">
    <source>
        <dbReference type="Proteomes" id="UP000565468"/>
    </source>
</evidence>
<dbReference type="PANTHER" id="PTHR47396:SF1">
    <property type="entry name" value="ATP-DEPENDENT HELICASE IRC3-RELATED"/>
    <property type="match status" value="1"/>
</dbReference>
<keyword evidence="5" id="KW-1185">Reference proteome</keyword>
<gene>
    <name evidence="4" type="ORF">HII30_01065</name>
</gene>
<dbReference type="InterPro" id="IPR050742">
    <property type="entry name" value="Helicase_Restrict-Modif_Enz"/>
</dbReference>
<dbReference type="GO" id="GO:0016787">
    <property type="term" value="F:hydrolase activity"/>
    <property type="evidence" value="ECO:0007669"/>
    <property type="project" value="InterPro"/>
</dbReference>
<dbReference type="SMART" id="SM00382">
    <property type="entry name" value="AAA"/>
    <property type="match status" value="1"/>
</dbReference>
<dbReference type="GO" id="GO:0003677">
    <property type="term" value="F:DNA binding"/>
    <property type="evidence" value="ECO:0007669"/>
    <property type="project" value="InterPro"/>
</dbReference>
<dbReference type="InterPro" id="IPR014001">
    <property type="entry name" value="Helicase_ATP-bd"/>
</dbReference>
<evidence type="ECO:0000313" key="4">
    <source>
        <dbReference type="EMBL" id="NMO94375.1"/>
    </source>
</evidence>
<dbReference type="CDD" id="cd18785">
    <property type="entry name" value="SF2_C"/>
    <property type="match status" value="1"/>
</dbReference>
<dbReference type="EMBL" id="JABBPN010000001">
    <property type="protein sequence ID" value="NMO94375.1"/>
    <property type="molecule type" value="Genomic_DNA"/>
</dbReference>
<keyword evidence="4" id="KW-0347">Helicase</keyword>